<evidence type="ECO:0000259" key="1">
    <source>
        <dbReference type="Pfam" id="PF02036"/>
    </source>
</evidence>
<proteinExistence type="predicted"/>
<feature type="domain" description="SCP2" evidence="1">
    <location>
        <begin position="7"/>
        <end position="100"/>
    </location>
</feature>
<dbReference type="RefSeq" id="WP_306884107.1">
    <property type="nucleotide sequence ID" value="NZ_JAUSUL010000001.1"/>
</dbReference>
<reference evidence="2" key="1">
    <citation type="submission" date="2023-07" db="EMBL/GenBank/DDBJ databases">
        <title>Genomic Encyclopedia of Type Strains, Phase IV (KMG-IV): sequencing the most valuable type-strain genomes for metagenomic binning, comparative biology and taxonomic classification.</title>
        <authorList>
            <person name="Goeker M."/>
        </authorList>
    </citation>
    <scope>NUCLEOTIDE SEQUENCE</scope>
    <source>
        <strain evidence="2">DSM 21202</strain>
    </source>
</reference>
<dbReference type="InterPro" id="IPR036527">
    <property type="entry name" value="SCP2_sterol-bd_dom_sf"/>
</dbReference>
<dbReference type="Proteomes" id="UP001229244">
    <property type="component" value="Unassembled WGS sequence"/>
</dbReference>
<dbReference type="AlphaFoldDB" id="A0AAE3VKV0"/>
<organism evidence="2 3">
    <name type="scientific">Amorphus orientalis</name>
    <dbReference type="NCBI Taxonomy" id="649198"/>
    <lineage>
        <taxon>Bacteria</taxon>
        <taxon>Pseudomonadati</taxon>
        <taxon>Pseudomonadota</taxon>
        <taxon>Alphaproteobacteria</taxon>
        <taxon>Hyphomicrobiales</taxon>
        <taxon>Amorphaceae</taxon>
        <taxon>Amorphus</taxon>
    </lineage>
</organism>
<gene>
    <name evidence="2" type="ORF">J2S73_000771</name>
</gene>
<protein>
    <submittedName>
        <fullName evidence="2">Sterol carrier protein</fullName>
    </submittedName>
</protein>
<sequence length="102" mass="10949">MADMATLLDTLEDKADALEGLGYKVRMDLTDGGRIFIDGTADPVEIREGDDEADTVLKLSSDNLMKLVEGRLSPMIAFSTGRLKVEGSQGVALKLAALFESD</sequence>
<accession>A0AAE3VKV0</accession>
<name>A0AAE3VKV0_9HYPH</name>
<dbReference type="Gene3D" id="3.30.1050.10">
    <property type="entry name" value="SCP2 sterol-binding domain"/>
    <property type="match status" value="1"/>
</dbReference>
<evidence type="ECO:0000313" key="2">
    <source>
        <dbReference type="EMBL" id="MDQ0314334.1"/>
    </source>
</evidence>
<keyword evidence="3" id="KW-1185">Reference proteome</keyword>
<dbReference type="SUPFAM" id="SSF55718">
    <property type="entry name" value="SCP-like"/>
    <property type="match status" value="1"/>
</dbReference>
<comment type="caution">
    <text evidence="2">The sequence shown here is derived from an EMBL/GenBank/DDBJ whole genome shotgun (WGS) entry which is preliminary data.</text>
</comment>
<dbReference type="InterPro" id="IPR003033">
    <property type="entry name" value="SCP2_sterol-bd_dom"/>
</dbReference>
<dbReference type="Pfam" id="PF02036">
    <property type="entry name" value="SCP2"/>
    <property type="match status" value="1"/>
</dbReference>
<evidence type="ECO:0000313" key="3">
    <source>
        <dbReference type="Proteomes" id="UP001229244"/>
    </source>
</evidence>
<dbReference type="EMBL" id="JAUSUL010000001">
    <property type="protein sequence ID" value="MDQ0314334.1"/>
    <property type="molecule type" value="Genomic_DNA"/>
</dbReference>